<name>A0AAD2LN00_CAMJU</name>
<evidence type="ECO:0000256" key="1">
    <source>
        <dbReference type="SAM" id="MobiDB-lite"/>
    </source>
</evidence>
<feature type="compositionally biased region" description="Polar residues" evidence="1">
    <location>
        <begin position="353"/>
        <end position="366"/>
    </location>
</feature>
<feature type="region of interest" description="Disordered" evidence="1">
    <location>
        <begin position="324"/>
        <end position="381"/>
    </location>
</feature>
<evidence type="ECO:0000313" key="3">
    <source>
        <dbReference type="EMBL" id="EAL7595381.1"/>
    </source>
</evidence>
<accession>A0AAD2LN00</accession>
<sequence>MMSNLAPQNDVLNLTPSKTSTTSNSFSKTSKNKEYESSDSKNSTQDDTESFLNSLLNSIDETNEFLPDHMKIGQKEVVNEVMNRLQKGAFDESDKISIFESASFMQILSLLDKLKTDTADVKLANLSTQLSSLIKTEANFNALKGASNLSELLDIAKDLGLNVKNIKVDRLLDLKATFPNLDKADFFKGAVNNVFKEIINSKISNVSKNLNHNLQNTTHTTSTHSTQKTNSKDSGSLLSQTLKNLDSILSSKESKHEKKDKVKSKIEEDVADAKNTLKNIKNDEFAKNLTEELNIKDKKNQDNLNKESKDLNKDFNKELNKNQGDMQEQNKNLKNNNQNLNLDKNSNKETVKDTQNLASNLTQKDFSLNKEVKNNNKENKDIKQNFFDQKLNFENLNKTQVVQNKENNANFNNNTNKETFTQEQTKTHSENVDKNSLDELNSLVKDLNKATQNNAHNITPKETLQHFSQDLKEAVDQYKAPITKLSITLNPNNLGEVEVTLIQRGNNLHINFNSNTNAMNLFIQNQAEFKNSLVNMGFTGLEMNFSDQGKREQNQNQGKNRSGYGFKDALEGKNESEKVNLELVLAKYF</sequence>
<evidence type="ECO:0000313" key="4">
    <source>
        <dbReference type="Proteomes" id="UP000343544"/>
    </source>
</evidence>
<feature type="compositionally biased region" description="Low complexity" evidence="1">
    <location>
        <begin position="408"/>
        <end position="424"/>
    </location>
</feature>
<feature type="compositionally biased region" description="Basic and acidic residues" evidence="1">
    <location>
        <begin position="367"/>
        <end position="381"/>
    </location>
</feature>
<keyword evidence="3" id="KW-0966">Cell projection</keyword>
<feature type="region of interest" description="Disordered" evidence="1">
    <location>
        <begin position="213"/>
        <end position="237"/>
    </location>
</feature>
<protein>
    <submittedName>
        <fullName evidence="3">Flagellar hook-length control protein FliK</fullName>
    </submittedName>
</protein>
<proteinExistence type="predicted"/>
<dbReference type="Pfam" id="PF02120">
    <property type="entry name" value="Flg_hook"/>
    <property type="match status" value="1"/>
</dbReference>
<reference evidence="3 4" key="1">
    <citation type="submission" date="2018-07" db="EMBL/GenBank/DDBJ databases">
        <authorList>
            <consortium name="PulseNet: The National Subtyping Network for Foodborne Disease Surveillance"/>
            <person name="Tarr C.L."/>
            <person name="Trees E."/>
            <person name="Katz L.S."/>
            <person name="Carleton-Romer H.A."/>
            <person name="Stroika S."/>
            <person name="Kucerova Z."/>
            <person name="Roache K.F."/>
            <person name="Sabol A.L."/>
            <person name="Besser J."/>
            <person name="Gerner-Smidt P."/>
        </authorList>
    </citation>
    <scope>NUCLEOTIDE SEQUENCE [LARGE SCALE GENOMIC DNA]</scope>
    <source>
        <strain evidence="3 4">PNUSAC005307</strain>
    </source>
</reference>
<feature type="compositionally biased region" description="Low complexity" evidence="1">
    <location>
        <begin position="330"/>
        <end position="344"/>
    </location>
</feature>
<organism evidence="3 4">
    <name type="scientific">Campylobacter jejuni</name>
    <dbReference type="NCBI Taxonomy" id="197"/>
    <lineage>
        <taxon>Bacteria</taxon>
        <taxon>Pseudomonadati</taxon>
        <taxon>Campylobacterota</taxon>
        <taxon>Epsilonproteobacteria</taxon>
        <taxon>Campylobacterales</taxon>
        <taxon>Campylobacteraceae</taxon>
        <taxon>Campylobacter</taxon>
    </lineage>
</organism>
<feature type="compositionally biased region" description="Low complexity" evidence="1">
    <location>
        <begin position="213"/>
        <end position="229"/>
    </location>
</feature>
<dbReference type="AlphaFoldDB" id="A0AAD2LN00"/>
<dbReference type="Gene3D" id="3.30.750.140">
    <property type="match status" value="1"/>
</dbReference>
<feature type="region of interest" description="Disordered" evidence="1">
    <location>
        <begin position="1"/>
        <end position="48"/>
    </location>
</feature>
<feature type="region of interest" description="Disordered" evidence="1">
    <location>
        <begin position="408"/>
        <end position="432"/>
    </location>
</feature>
<dbReference type="InterPro" id="IPR021136">
    <property type="entry name" value="Flagellar_hook_control-like_C"/>
</dbReference>
<keyword evidence="3" id="KW-0969">Cilium</keyword>
<gene>
    <name evidence="3" type="ORF">DVI03_07110</name>
</gene>
<dbReference type="Proteomes" id="UP000343544">
    <property type="component" value="Unassembled WGS sequence"/>
</dbReference>
<feature type="domain" description="Flagellar hook-length control protein-like C-terminal" evidence="2">
    <location>
        <begin position="475"/>
        <end position="553"/>
    </location>
</feature>
<feature type="compositionally biased region" description="Polar residues" evidence="1">
    <location>
        <begin position="1"/>
        <end position="16"/>
    </location>
</feature>
<keyword evidence="3" id="KW-0282">Flagellum</keyword>
<evidence type="ECO:0000259" key="2">
    <source>
        <dbReference type="Pfam" id="PF02120"/>
    </source>
</evidence>
<comment type="caution">
    <text evidence="3">The sequence shown here is derived from an EMBL/GenBank/DDBJ whole genome shotgun (WGS) entry which is preliminary data.</text>
</comment>
<feature type="region of interest" description="Disordered" evidence="1">
    <location>
        <begin position="547"/>
        <end position="569"/>
    </location>
</feature>
<dbReference type="InterPro" id="IPR038610">
    <property type="entry name" value="FliK-like_C_sf"/>
</dbReference>
<feature type="compositionally biased region" description="Low complexity" evidence="1">
    <location>
        <begin position="17"/>
        <end position="29"/>
    </location>
</feature>
<dbReference type="EMBL" id="AACQYW010000017">
    <property type="protein sequence ID" value="EAL7595381.1"/>
    <property type="molecule type" value="Genomic_DNA"/>
</dbReference>